<dbReference type="InterPro" id="IPR036390">
    <property type="entry name" value="WH_DNA-bd_sf"/>
</dbReference>
<dbReference type="Pfam" id="PF18055">
    <property type="entry name" value="RPN6_N"/>
    <property type="match status" value="1"/>
</dbReference>
<proteinExistence type="inferred from homology"/>
<feature type="region of interest" description="Disordered" evidence="3">
    <location>
        <begin position="510"/>
        <end position="538"/>
    </location>
</feature>
<dbReference type="Gene3D" id="1.10.245.10">
    <property type="entry name" value="SWIB/MDM2 domain"/>
    <property type="match status" value="1"/>
</dbReference>
<dbReference type="AlphaFoldDB" id="A0A2I1CAM5"/>
<dbReference type="RefSeq" id="XP_024683241.1">
    <property type="nucleotide sequence ID" value="XM_024829918.1"/>
</dbReference>
<evidence type="ECO:0000313" key="7">
    <source>
        <dbReference type="Proteomes" id="UP000234474"/>
    </source>
</evidence>
<dbReference type="SUPFAM" id="SSF47592">
    <property type="entry name" value="SWIB/MDM2 domain"/>
    <property type="match status" value="1"/>
</dbReference>
<dbReference type="EMBL" id="MSZS01000004">
    <property type="protein sequence ID" value="PKX94646.1"/>
    <property type="molecule type" value="Genomic_DNA"/>
</dbReference>
<dbReference type="Gene3D" id="1.25.40.570">
    <property type="match status" value="1"/>
</dbReference>
<dbReference type="PROSITE" id="PS50250">
    <property type="entry name" value="PCI"/>
    <property type="match status" value="1"/>
</dbReference>
<dbReference type="OMA" id="CIDWAIA"/>
<evidence type="ECO:0000259" key="4">
    <source>
        <dbReference type="PROSITE" id="PS50250"/>
    </source>
</evidence>
<dbReference type="STRING" id="1392255.A0A2I1CAM5"/>
<dbReference type="CDD" id="cd10568">
    <property type="entry name" value="SWIB_like"/>
    <property type="match status" value="1"/>
</dbReference>
<accession>A0A2I1CAM5</accession>
<comment type="caution">
    <text evidence="6">The sequence shown here is derived from an EMBL/GenBank/DDBJ whole genome shotgun (WGS) entry which is preliminary data.</text>
</comment>
<dbReference type="OrthoDB" id="10263741at2759"/>
<dbReference type="InterPro" id="IPR019835">
    <property type="entry name" value="SWIB_domain"/>
</dbReference>
<dbReference type="SMART" id="SM00088">
    <property type="entry name" value="PINT"/>
    <property type="match status" value="1"/>
</dbReference>
<reference evidence="7" key="1">
    <citation type="journal article" date="2018" name="Proc. Natl. Acad. Sci. U.S.A.">
        <title>Linking secondary metabolites to gene clusters through genome sequencing of six diverse Aspergillus species.</title>
        <authorList>
            <person name="Kaerboelling I."/>
            <person name="Vesth T.C."/>
            <person name="Frisvad J.C."/>
            <person name="Nybo J.L."/>
            <person name="Theobald S."/>
            <person name="Kuo A."/>
            <person name="Bowyer P."/>
            <person name="Matsuda Y."/>
            <person name="Mondo S."/>
            <person name="Lyhne E.K."/>
            <person name="Kogle M.E."/>
            <person name="Clum A."/>
            <person name="Lipzen A."/>
            <person name="Salamov A."/>
            <person name="Ngan C.Y."/>
            <person name="Daum C."/>
            <person name="Chiniquy J."/>
            <person name="Barry K."/>
            <person name="LaButti K."/>
            <person name="Haridas S."/>
            <person name="Simmons B.A."/>
            <person name="Magnuson J.K."/>
            <person name="Mortensen U.H."/>
            <person name="Larsen T.O."/>
            <person name="Grigoriev I.V."/>
            <person name="Baker S.E."/>
            <person name="Andersen M.R."/>
        </authorList>
    </citation>
    <scope>NUCLEOTIDE SEQUENCE [LARGE SCALE GENOMIC DNA]</scope>
    <source>
        <strain evidence="7">IBT 16806</strain>
    </source>
</reference>
<feature type="region of interest" description="Disordered" evidence="3">
    <location>
        <begin position="926"/>
        <end position="948"/>
    </location>
</feature>
<evidence type="ECO:0000256" key="2">
    <source>
        <dbReference type="ARBA" id="ARBA00022942"/>
    </source>
</evidence>
<protein>
    <submittedName>
        <fullName evidence="6">PCI-domain-containing protein</fullName>
    </submittedName>
</protein>
<evidence type="ECO:0000313" key="6">
    <source>
        <dbReference type="EMBL" id="PKX94646.1"/>
    </source>
</evidence>
<dbReference type="GO" id="GO:0000502">
    <property type="term" value="C:proteasome complex"/>
    <property type="evidence" value="ECO:0007669"/>
    <property type="project" value="UniProtKB-KW"/>
</dbReference>
<dbReference type="PANTHER" id="PTHR10678">
    <property type="entry name" value="26S PROTEASOME NON-ATPASE REGULATORY SUBUNIT 11/COP9 SIGNALOSOME COMPLEX SUBUNIT 2"/>
    <property type="match status" value="1"/>
</dbReference>
<dbReference type="InterPro" id="IPR036885">
    <property type="entry name" value="SWIB_MDM2_dom_sf"/>
</dbReference>
<dbReference type="VEuPathDB" id="FungiDB:P174DRAFT_460699"/>
<dbReference type="Pfam" id="PF02201">
    <property type="entry name" value="SWIB"/>
    <property type="match status" value="1"/>
</dbReference>
<evidence type="ECO:0000259" key="5">
    <source>
        <dbReference type="PROSITE" id="PS51925"/>
    </source>
</evidence>
<dbReference type="Pfam" id="PF01399">
    <property type="entry name" value="PCI"/>
    <property type="match status" value="1"/>
</dbReference>
<feature type="compositionally biased region" description="Basic and acidic residues" evidence="3">
    <location>
        <begin position="653"/>
        <end position="665"/>
    </location>
</feature>
<feature type="domain" description="PCI" evidence="4">
    <location>
        <begin position="224"/>
        <end position="393"/>
    </location>
</feature>
<dbReference type="InterPro" id="IPR000717">
    <property type="entry name" value="PCI_dom"/>
</dbReference>
<evidence type="ECO:0000256" key="3">
    <source>
        <dbReference type="SAM" id="MobiDB-lite"/>
    </source>
</evidence>
<feature type="domain" description="DM2" evidence="5">
    <location>
        <begin position="744"/>
        <end position="821"/>
    </location>
</feature>
<dbReference type="FunFam" id="1.25.40.570:FF:000010">
    <property type="entry name" value="26S proteasome regulatory subunit RPN6"/>
    <property type="match status" value="1"/>
</dbReference>
<feature type="region of interest" description="Disordered" evidence="3">
    <location>
        <begin position="597"/>
        <end position="673"/>
    </location>
</feature>
<dbReference type="InterPro" id="IPR040773">
    <property type="entry name" value="Rpn6_N"/>
</dbReference>
<evidence type="ECO:0000256" key="1">
    <source>
        <dbReference type="ARBA" id="ARBA00007454"/>
    </source>
</evidence>
<feature type="compositionally biased region" description="Polar residues" evidence="3">
    <location>
        <begin position="690"/>
        <end position="705"/>
    </location>
</feature>
<dbReference type="Pfam" id="PF18503">
    <property type="entry name" value="RPN6_C_helix"/>
    <property type="match status" value="1"/>
</dbReference>
<feature type="compositionally biased region" description="Acidic residues" evidence="3">
    <location>
        <begin position="630"/>
        <end position="646"/>
    </location>
</feature>
<dbReference type="SMART" id="SM00151">
    <property type="entry name" value="SWIB"/>
    <property type="match status" value="1"/>
</dbReference>
<organism evidence="6 7">
    <name type="scientific">Aspergillus novofumigatus (strain IBT 16806)</name>
    <dbReference type="NCBI Taxonomy" id="1392255"/>
    <lineage>
        <taxon>Eukaryota</taxon>
        <taxon>Fungi</taxon>
        <taxon>Dikarya</taxon>
        <taxon>Ascomycota</taxon>
        <taxon>Pezizomycotina</taxon>
        <taxon>Eurotiomycetes</taxon>
        <taxon>Eurotiomycetidae</taxon>
        <taxon>Eurotiales</taxon>
        <taxon>Aspergillaceae</taxon>
        <taxon>Aspergillus</taxon>
        <taxon>Aspergillus subgen. Fumigati</taxon>
    </lineage>
</organism>
<feature type="region of interest" description="Disordered" evidence="3">
    <location>
        <begin position="468"/>
        <end position="488"/>
    </location>
</feature>
<sequence length="973" mass="109059">MAPSSTTAARIEEARALAKKDASKAESIYKDILSQGPGSTETSSRDYESALIGLGELYRDEKKPQEIAELIKTSRDTFSSFAKAKTAKLVRQLLDLFSEIPNTLDIQVAVIKSCIDWAVSERRSFLRQNLETRLVAIYMQKQSYYDALTLINSLLRELKRMDDKLMLVEVQLLESRVYHALGNQAKARAALTAARTSAASVYTPPHLQAGLDMQSGMLHAEDKDFTTAFSYFIEALEGYSSLDESDLATAALQYMLLCKIMLNLVDDVTNLLGSKQAQKYASPRLEAMKAVARAHANRSLEEYEKALSDYRYELGSDVFIRNHLRRLYDAMLEQNLIKVIEPFSRVELDHIAKMVGLDTQQVERKLSQMILDKVIVGVLDQGAGCLIVYDETERDQAYDAALETIEKLSNVVEGLYTNQASLLDAIAAKGSRLSHRRQYHQRHPCLSRYPSIHFKTTAFEPNYARGFPQAAQRSPATPRRGPPAPGRFAPSPLIPANLKIKTHAVPPQYIPAQRNMPHPNDAVQRRSRKPTDKNIPDGIEDVIIGEGVQQYKSLRDLEKRLDASIVRKRLDIQDSISKTVKKYRTMRIWISNTVENQPWQTGAGQNGAAPGSNPGSGRYKVRIEGRLLDDDTDPTAPDDSEDEGENAEGNGDAMEHDGQDAEKAKKPAAKRPKQRFSQFFKSITIDFDKSPSSNPEETKTISWTKPQLPANAVTLPPTADFDSLQFSRTSQENLNVTISLVRDEAPERYKLSKELAEVLDVEEETRSGIVLGVWDYIRAMGLQEDEEKRLVRCDHRLRAIFGRDQMFFPQIPESIGPHTSPLDPIKLPYTIRVDEDFHKDPTPTVYDIQVAVEDPLRAKMLALTQNPQYTAGLRQIAALDDQLALIVQALTHSRAKHSFYTALSKDPATFLRRWVNSQRRDLETILGEATRGGGEDGSGPEFRRGGAESVWDTQVAREAVRYVLAKPEAAAAR</sequence>
<name>A0A2I1CAM5_ASPN1</name>
<dbReference type="GeneID" id="36537244"/>
<dbReference type="InterPro" id="IPR040780">
    <property type="entry name" value="Rpn6_C_helix"/>
</dbReference>
<keyword evidence="2" id="KW-0647">Proteasome</keyword>
<dbReference type="SUPFAM" id="SSF46785">
    <property type="entry name" value="Winged helix' DNA-binding domain"/>
    <property type="match status" value="1"/>
</dbReference>
<keyword evidence="7" id="KW-1185">Reference proteome</keyword>
<comment type="similarity">
    <text evidence="1">Belongs to the proteasome subunit S9 family.</text>
</comment>
<dbReference type="PROSITE" id="PS51925">
    <property type="entry name" value="SWIB_MDM2"/>
    <property type="match status" value="1"/>
</dbReference>
<dbReference type="SMART" id="SM00753">
    <property type="entry name" value="PAM"/>
    <property type="match status" value="1"/>
</dbReference>
<feature type="region of interest" description="Disordered" evidence="3">
    <location>
        <begin position="686"/>
        <end position="705"/>
    </location>
</feature>
<dbReference type="Proteomes" id="UP000234474">
    <property type="component" value="Unassembled WGS sequence"/>
</dbReference>
<gene>
    <name evidence="6" type="ORF">P174DRAFT_460699</name>
</gene>
<dbReference type="InterPro" id="IPR003121">
    <property type="entry name" value="SWIB_MDM2_domain"/>
</dbReference>
<dbReference type="InterPro" id="IPR050871">
    <property type="entry name" value="26S_Proteasome/COP9_Components"/>
</dbReference>